<reference evidence="4" key="1">
    <citation type="journal article" date="2014" name="Stand. Genomic Sci.">
        <title>Genome sequence of the exopolysaccharide-producing Salipiger mucosus type strain (DSM 16094(T)), a moderately halophilic member of the Roseobacter clade.</title>
        <authorList>
            <person name="Riedel T."/>
            <person name="Spring S."/>
            <person name="Fiebig A."/>
            <person name="Petersen J."/>
            <person name="Kyrpides N.C."/>
            <person name="Goker M."/>
            <person name="Klenk H.P."/>
        </authorList>
    </citation>
    <scope>NUCLEOTIDE SEQUENCE [LARGE SCALE GENOMIC DNA]</scope>
    <source>
        <strain evidence="4">DSM 16094</strain>
    </source>
</reference>
<comment type="caution">
    <text evidence="3">The sequence shown here is derived from an EMBL/GenBank/DDBJ whole genome shotgun (WGS) entry which is preliminary data.</text>
</comment>
<evidence type="ECO:0000313" key="3">
    <source>
        <dbReference type="EMBL" id="EPX83547.1"/>
    </source>
</evidence>
<name>S9QVG7_9RHOB</name>
<dbReference type="SUPFAM" id="SSF46785">
    <property type="entry name" value="Winged helix' DNA-binding domain"/>
    <property type="match status" value="1"/>
</dbReference>
<accession>S9QVG7</accession>
<dbReference type="InterPro" id="IPR000525">
    <property type="entry name" value="Initiator_Rep_WH1"/>
</dbReference>
<evidence type="ECO:0000256" key="1">
    <source>
        <dbReference type="ARBA" id="ARBA00038283"/>
    </source>
</evidence>
<comment type="similarity">
    <text evidence="1">Belongs to the initiator RepB protein family.</text>
</comment>
<dbReference type="Gene3D" id="1.10.10.10">
    <property type="entry name" value="Winged helix-like DNA-binding domain superfamily/Winged helix DNA-binding domain"/>
    <property type="match status" value="1"/>
</dbReference>
<keyword evidence="4" id="KW-1185">Reference proteome</keyword>
<dbReference type="GO" id="GO:0006270">
    <property type="term" value="P:DNA replication initiation"/>
    <property type="evidence" value="ECO:0007669"/>
    <property type="project" value="InterPro"/>
</dbReference>
<proteinExistence type="inferred from homology"/>
<dbReference type="Proteomes" id="UP000015347">
    <property type="component" value="Unassembled WGS sequence"/>
</dbReference>
<sequence>MARGKHQLDLQDMKTFLYLLHRSYNESADAGIQSVPVAELLNYLGHTSIKLMHRSLKNLGSVKIDIDYREGDDEHSVSCHFLSYDVSRTSNGMLEYAFDPILMRFIFEPQIYGKINMSLFSHFKTTHGAKLYEIMTLFKNRFHRTWTVPVDEFRDRFGIGTDQYCRFDNLKRHVIEKAVKEVNRIAPFGIDVSYIRGGKGGKVETLRFTVIPRTELPSEAVATGNDPIPRGRDPKTVDMLTGQTDEENTLNLTVSDEALEEAVFIMSSNGTDEGELERYLDDWRASVAGQRVTDPGVNFLRWLRLKFSTRKETEMEQLDDSVIDSILAEYE</sequence>
<evidence type="ECO:0000259" key="2">
    <source>
        <dbReference type="Pfam" id="PF01051"/>
    </source>
</evidence>
<gene>
    <name evidence="3" type="ORF">Salmuc_02155</name>
</gene>
<dbReference type="InterPro" id="IPR036388">
    <property type="entry name" value="WH-like_DNA-bd_sf"/>
</dbReference>
<dbReference type="HOGENOM" id="CLU_762480_0_0_5"/>
<dbReference type="Pfam" id="PF01051">
    <property type="entry name" value="Rep3_N"/>
    <property type="match status" value="1"/>
</dbReference>
<dbReference type="InterPro" id="IPR036390">
    <property type="entry name" value="WH_DNA-bd_sf"/>
</dbReference>
<feature type="domain" description="Initiator Rep protein WH1" evidence="2">
    <location>
        <begin position="3"/>
        <end position="135"/>
    </location>
</feature>
<dbReference type="AlphaFoldDB" id="S9QVG7"/>
<dbReference type="Pfam" id="PF21205">
    <property type="entry name" value="Rep3_C"/>
    <property type="match status" value="1"/>
</dbReference>
<dbReference type="STRING" id="1123237.Salmuc_02155"/>
<dbReference type="eggNOG" id="COG5527">
    <property type="taxonomic scope" value="Bacteria"/>
</dbReference>
<protein>
    <submittedName>
        <fullName evidence="3">Initiator RepB protein</fullName>
    </submittedName>
</protein>
<evidence type="ECO:0000313" key="4">
    <source>
        <dbReference type="Proteomes" id="UP000015347"/>
    </source>
</evidence>
<dbReference type="GO" id="GO:0003887">
    <property type="term" value="F:DNA-directed DNA polymerase activity"/>
    <property type="evidence" value="ECO:0007669"/>
    <property type="project" value="InterPro"/>
</dbReference>
<dbReference type="EMBL" id="APVH01000015">
    <property type="protein sequence ID" value="EPX83547.1"/>
    <property type="molecule type" value="Genomic_DNA"/>
</dbReference>
<organism evidence="3 4">
    <name type="scientific">Salipiger mucosus DSM 16094</name>
    <dbReference type="NCBI Taxonomy" id="1123237"/>
    <lineage>
        <taxon>Bacteria</taxon>
        <taxon>Pseudomonadati</taxon>
        <taxon>Pseudomonadota</taxon>
        <taxon>Alphaproteobacteria</taxon>
        <taxon>Rhodobacterales</taxon>
        <taxon>Roseobacteraceae</taxon>
        <taxon>Salipiger</taxon>
    </lineage>
</organism>